<dbReference type="AlphaFoldDB" id="A0A7J7KMW6"/>
<evidence type="ECO:0000313" key="2">
    <source>
        <dbReference type="Proteomes" id="UP000593567"/>
    </source>
</evidence>
<proteinExistence type="predicted"/>
<gene>
    <name evidence="1" type="ORF">EB796_002203</name>
</gene>
<protein>
    <submittedName>
        <fullName evidence="1">Uncharacterized protein</fullName>
    </submittedName>
</protein>
<sequence>MDEMIQTKHIMVRPRSTTISLRPSCLRVVSWRETPLTQQGFSLRSRQRRCQQENSGFWNEDISPGDPWSWQRSNSVPHISCTPRRLCLLQGVFCPQRCSSTDTPAGSEVFTFAMRQAVGKGPHVHTFKLTGNQILALRKGAAYPGYTIQLESSTAASHSHTLVVWMKPHSSGVYIRTCDGRTSTCRDGHPFSTDCLDCPSRLLDP</sequence>
<comment type="caution">
    <text evidence="1">The sequence shown here is derived from an EMBL/GenBank/DDBJ whole genome shotgun (WGS) entry which is preliminary data.</text>
</comment>
<dbReference type="Proteomes" id="UP000593567">
    <property type="component" value="Unassembled WGS sequence"/>
</dbReference>
<keyword evidence="2" id="KW-1185">Reference proteome</keyword>
<organism evidence="1 2">
    <name type="scientific">Bugula neritina</name>
    <name type="common">Brown bryozoan</name>
    <name type="synonym">Sertularia neritina</name>
    <dbReference type="NCBI Taxonomy" id="10212"/>
    <lineage>
        <taxon>Eukaryota</taxon>
        <taxon>Metazoa</taxon>
        <taxon>Spiralia</taxon>
        <taxon>Lophotrochozoa</taxon>
        <taxon>Bryozoa</taxon>
        <taxon>Gymnolaemata</taxon>
        <taxon>Cheilostomatida</taxon>
        <taxon>Flustrina</taxon>
        <taxon>Buguloidea</taxon>
        <taxon>Bugulidae</taxon>
        <taxon>Bugula</taxon>
    </lineage>
</organism>
<name>A0A7J7KMW6_BUGNE</name>
<reference evidence="1" key="1">
    <citation type="submission" date="2020-06" db="EMBL/GenBank/DDBJ databases">
        <title>Draft genome of Bugula neritina, a colonial animal packing powerful symbionts and potential medicines.</title>
        <authorList>
            <person name="Rayko M."/>
        </authorList>
    </citation>
    <scope>NUCLEOTIDE SEQUENCE [LARGE SCALE GENOMIC DNA]</scope>
    <source>
        <strain evidence="1">Kwan_BN1</strain>
    </source>
</reference>
<dbReference type="EMBL" id="VXIV02000249">
    <property type="protein sequence ID" value="KAF6039488.1"/>
    <property type="molecule type" value="Genomic_DNA"/>
</dbReference>
<evidence type="ECO:0000313" key="1">
    <source>
        <dbReference type="EMBL" id="KAF6039488.1"/>
    </source>
</evidence>
<accession>A0A7J7KMW6</accession>